<dbReference type="NCBIfam" id="NF004018">
    <property type="entry name" value="PRK05480.1"/>
    <property type="match status" value="1"/>
</dbReference>
<keyword evidence="4 5" id="KW-0418">Kinase</keyword>
<dbReference type="InterPro" id="IPR000836">
    <property type="entry name" value="PRTase_dom"/>
</dbReference>
<proteinExistence type="inferred from homology"/>
<feature type="region of interest" description="Disordered" evidence="6">
    <location>
        <begin position="1"/>
        <end position="25"/>
    </location>
</feature>
<evidence type="ECO:0000256" key="1">
    <source>
        <dbReference type="ARBA" id="ARBA00004690"/>
    </source>
</evidence>
<dbReference type="PRINTS" id="PR00988">
    <property type="entry name" value="URIDINKINASE"/>
</dbReference>
<dbReference type="GO" id="GO:0044206">
    <property type="term" value="P:UMP salvage"/>
    <property type="evidence" value="ECO:0007669"/>
    <property type="project" value="UniProtKB-UniPathway"/>
</dbReference>
<feature type="domain" description="Phosphoribulokinase/uridine kinase" evidence="8">
    <location>
        <begin position="79"/>
        <end position="263"/>
    </location>
</feature>
<evidence type="ECO:0000313" key="11">
    <source>
        <dbReference type="Proteomes" id="UP000053477"/>
    </source>
</evidence>
<dbReference type="Pfam" id="PF00485">
    <property type="entry name" value="PRK"/>
    <property type="match status" value="1"/>
</dbReference>
<keyword evidence="2 5" id="KW-0808">Transferase</keyword>
<evidence type="ECO:0000256" key="2">
    <source>
        <dbReference type="ARBA" id="ARBA00022679"/>
    </source>
</evidence>
<keyword evidence="5" id="KW-0067">ATP-binding</keyword>
<keyword evidence="3 5" id="KW-0547">Nucleotide-binding</keyword>
<dbReference type="Gene3D" id="3.40.50.300">
    <property type="entry name" value="P-loop containing nucleotide triphosphate hydrolases"/>
    <property type="match status" value="1"/>
</dbReference>
<evidence type="ECO:0000256" key="5">
    <source>
        <dbReference type="RuleBase" id="RU003825"/>
    </source>
</evidence>
<dbReference type="EMBL" id="KQ085908">
    <property type="protein sequence ID" value="KLO17148.1"/>
    <property type="molecule type" value="Genomic_DNA"/>
</dbReference>
<comment type="catalytic activity">
    <reaction evidence="5">
        <text>uridine + ATP = UMP + ADP + H(+)</text>
        <dbReference type="Rhea" id="RHEA:16825"/>
        <dbReference type="ChEBI" id="CHEBI:15378"/>
        <dbReference type="ChEBI" id="CHEBI:16704"/>
        <dbReference type="ChEBI" id="CHEBI:30616"/>
        <dbReference type="ChEBI" id="CHEBI:57865"/>
        <dbReference type="ChEBI" id="CHEBI:456216"/>
        <dbReference type="EC" id="2.7.1.48"/>
    </reaction>
</comment>
<feature type="domain" description="Phosphoribosyltransferase" evidence="9">
    <location>
        <begin position="317"/>
        <end position="512"/>
    </location>
</feature>
<dbReference type="GO" id="GO:0005524">
    <property type="term" value="F:ATP binding"/>
    <property type="evidence" value="ECO:0007669"/>
    <property type="project" value="UniProtKB-KW"/>
</dbReference>
<dbReference type="CDD" id="cd02023">
    <property type="entry name" value="UMPK"/>
    <property type="match status" value="1"/>
</dbReference>
<dbReference type="NCBIfam" id="TIGR00235">
    <property type="entry name" value="udk"/>
    <property type="match status" value="1"/>
</dbReference>
<dbReference type="FunCoup" id="A0A0H2S657">
    <property type="interactions" value="494"/>
</dbReference>
<dbReference type="CDD" id="cd06223">
    <property type="entry name" value="PRTases_typeI"/>
    <property type="match status" value="1"/>
</dbReference>
<dbReference type="InterPro" id="IPR000764">
    <property type="entry name" value="Uridine_kinase-like"/>
</dbReference>
<dbReference type="SUPFAM" id="SSF53271">
    <property type="entry name" value="PRTase-like"/>
    <property type="match status" value="1"/>
</dbReference>
<name>A0A0H2S657_9AGAM</name>
<evidence type="ECO:0000259" key="8">
    <source>
        <dbReference type="Pfam" id="PF00485"/>
    </source>
</evidence>
<dbReference type="InterPro" id="IPR029057">
    <property type="entry name" value="PRTase-like"/>
</dbReference>
<dbReference type="GO" id="GO:0004849">
    <property type="term" value="F:uridine kinase activity"/>
    <property type="evidence" value="ECO:0007669"/>
    <property type="project" value="UniProtKB-EC"/>
</dbReference>
<dbReference type="Proteomes" id="UP000053477">
    <property type="component" value="Unassembled WGS sequence"/>
</dbReference>
<keyword evidence="7" id="KW-1133">Transmembrane helix</keyword>
<evidence type="ECO:0000256" key="4">
    <source>
        <dbReference type="ARBA" id="ARBA00022777"/>
    </source>
</evidence>
<keyword evidence="7" id="KW-0472">Membrane</keyword>
<dbReference type="InterPro" id="IPR006083">
    <property type="entry name" value="PRK/URK"/>
</dbReference>
<evidence type="ECO:0000313" key="10">
    <source>
        <dbReference type="EMBL" id="KLO17148.1"/>
    </source>
</evidence>
<dbReference type="PANTHER" id="PTHR10285">
    <property type="entry name" value="URIDINE KINASE"/>
    <property type="match status" value="1"/>
</dbReference>
<dbReference type="UniPathway" id="UPA00574">
    <property type="reaction ID" value="UER00637"/>
</dbReference>
<dbReference type="GO" id="GO:0043771">
    <property type="term" value="F:cytidine kinase activity"/>
    <property type="evidence" value="ECO:0007669"/>
    <property type="project" value="RHEA"/>
</dbReference>
<comment type="pathway">
    <text evidence="5">Pyrimidine metabolism; CTP biosynthesis via salvage pathway; CTP from cytidine: step 1/3.</text>
</comment>
<dbReference type="GO" id="GO:0044211">
    <property type="term" value="P:CTP salvage"/>
    <property type="evidence" value="ECO:0007669"/>
    <property type="project" value="UniProtKB-UniPathway"/>
</dbReference>
<dbReference type="Pfam" id="PF14681">
    <property type="entry name" value="UPRTase"/>
    <property type="match status" value="1"/>
</dbReference>
<evidence type="ECO:0000256" key="7">
    <source>
        <dbReference type="SAM" id="Phobius"/>
    </source>
</evidence>
<evidence type="ECO:0000256" key="6">
    <source>
        <dbReference type="SAM" id="MobiDB-lite"/>
    </source>
</evidence>
<dbReference type="FunFam" id="3.40.50.300:FF:002070">
    <property type="entry name" value="Uridine kinase"/>
    <property type="match status" value="1"/>
</dbReference>
<evidence type="ECO:0000256" key="3">
    <source>
        <dbReference type="ARBA" id="ARBA00022741"/>
    </source>
</evidence>
<dbReference type="UniPathway" id="UPA00579">
    <property type="reaction ID" value="UER00640"/>
</dbReference>
<dbReference type="AlphaFoldDB" id="A0A0H2S657"/>
<protein>
    <recommendedName>
        <fullName evidence="5">Uridine kinase</fullName>
        <ecNumber evidence="5">2.7.1.48</ecNumber>
    </recommendedName>
</protein>
<organism evidence="10 11">
    <name type="scientific">Schizopora paradoxa</name>
    <dbReference type="NCBI Taxonomy" id="27342"/>
    <lineage>
        <taxon>Eukaryota</taxon>
        <taxon>Fungi</taxon>
        <taxon>Dikarya</taxon>
        <taxon>Basidiomycota</taxon>
        <taxon>Agaricomycotina</taxon>
        <taxon>Agaricomycetes</taxon>
        <taxon>Hymenochaetales</taxon>
        <taxon>Schizoporaceae</taxon>
        <taxon>Schizopora</taxon>
    </lineage>
</organism>
<gene>
    <name evidence="10" type="ORF">SCHPADRAFT_868661</name>
</gene>
<comment type="similarity">
    <text evidence="5">Belongs to the uridine kinase family.</text>
</comment>
<feature type="compositionally biased region" description="Polar residues" evidence="6">
    <location>
        <begin position="1"/>
        <end position="24"/>
    </location>
</feature>
<feature type="transmembrane region" description="Helical" evidence="7">
    <location>
        <begin position="442"/>
        <end position="464"/>
    </location>
</feature>
<dbReference type="OrthoDB" id="738517at2759"/>
<dbReference type="InParanoid" id="A0A0H2S657"/>
<comment type="pathway">
    <text evidence="1 5">Pyrimidine metabolism; UMP biosynthesis via salvage pathway; UMP from uridine: step 1/1.</text>
</comment>
<dbReference type="SUPFAM" id="SSF52540">
    <property type="entry name" value="P-loop containing nucleoside triphosphate hydrolases"/>
    <property type="match status" value="1"/>
</dbReference>
<dbReference type="EC" id="2.7.1.48" evidence="5"/>
<comment type="catalytic activity">
    <reaction evidence="5">
        <text>cytidine + ATP = CMP + ADP + H(+)</text>
        <dbReference type="Rhea" id="RHEA:24674"/>
        <dbReference type="ChEBI" id="CHEBI:15378"/>
        <dbReference type="ChEBI" id="CHEBI:17562"/>
        <dbReference type="ChEBI" id="CHEBI:30616"/>
        <dbReference type="ChEBI" id="CHEBI:60377"/>
        <dbReference type="ChEBI" id="CHEBI:456216"/>
        <dbReference type="EC" id="2.7.1.48"/>
    </reaction>
</comment>
<keyword evidence="11" id="KW-1185">Reference proteome</keyword>
<accession>A0A0H2S657</accession>
<dbReference type="STRING" id="27342.A0A0H2S657"/>
<evidence type="ECO:0000259" key="9">
    <source>
        <dbReference type="Pfam" id="PF14681"/>
    </source>
</evidence>
<keyword evidence="7" id="KW-0812">Transmembrane</keyword>
<reference evidence="10 11" key="1">
    <citation type="submission" date="2015-04" db="EMBL/GenBank/DDBJ databases">
        <title>Complete genome sequence of Schizopora paradoxa KUC8140, a cosmopolitan wood degrader in East Asia.</title>
        <authorList>
            <consortium name="DOE Joint Genome Institute"/>
            <person name="Min B."/>
            <person name="Park H."/>
            <person name="Jang Y."/>
            <person name="Kim J.-J."/>
            <person name="Kim K.H."/>
            <person name="Pangilinan J."/>
            <person name="Lipzen A."/>
            <person name="Riley R."/>
            <person name="Grigoriev I.V."/>
            <person name="Spatafora J.W."/>
            <person name="Choi I.-G."/>
        </authorList>
    </citation>
    <scope>NUCLEOTIDE SEQUENCE [LARGE SCALE GENOMIC DNA]</scope>
    <source>
        <strain evidence="10 11">KUC8140</strain>
    </source>
</reference>
<dbReference type="Gene3D" id="3.40.50.2020">
    <property type="match status" value="1"/>
</dbReference>
<sequence>MPQTSSVSPNIPTINLNHDANTDNADALEVPTRPRLVRTTSSLAKSLLDIEPLKNTVLKSHGRPPWYDEDGKQLSDAFVIGIAGGSASGKTFVARQILKSLGSIPSVVILSQDSFYKEHSEEELELAFANEYDFDHPDAIDMPMFASCLSDLKRGRQTNIPVYSFQEHQRLPEKKYLYGASVIITEGILALHDPKLRSLYDLKIFVKCDSDLMLARRIARDVKERGRSVEGVLSQYLRFVKPSYDDFVLPTSRYADIIVPGLENTVAIDLITTHVRRQLDERSRAFRENIARLVPFGRPSTPPGDSIAALQLRVLDQTPQLQGIYTILRDLTTSKADFIFFADRLSTLLIEKAMEFLPFCPKTVETPVGVTAVGKSLDTTNICGVTILRSGGPLEQGLRRVISDIRIGSLLVQTDLKTGEPLLLQVMLPECIRQRDRAKDAYVFVLDAQIGTAATAFMAIRVLLDHGVQQSRIIFVAFVVALAGGLSALRRAFPEMHIVTGAVDGVLAERRLRIGGRKVELAKSRSPSLSPTIEKKLDVVERDMVALSIGSAEMDEDENVAAEGRKIWVIEPGLGQIGDRYYL</sequence>
<feature type="transmembrane region" description="Helical" evidence="7">
    <location>
        <begin position="470"/>
        <end position="489"/>
    </location>
</feature>
<dbReference type="InterPro" id="IPR027417">
    <property type="entry name" value="P-loop_NTPase"/>
</dbReference>